<sequence length="58" mass="6607">MNNEDSNSEQDDDFNSGSESDVPDLPTLETDDIDLVTDIEHFYVLIKFATKRSIVHYA</sequence>
<dbReference type="AlphaFoldDB" id="A0A0B7AQA1"/>
<protein>
    <submittedName>
        <fullName evidence="2">Uncharacterized protein</fullName>
    </submittedName>
</protein>
<name>A0A0B7AQA1_9EUPU</name>
<accession>A0A0B7AQA1</accession>
<organism evidence="2">
    <name type="scientific">Arion vulgaris</name>
    <dbReference type="NCBI Taxonomy" id="1028688"/>
    <lineage>
        <taxon>Eukaryota</taxon>
        <taxon>Metazoa</taxon>
        <taxon>Spiralia</taxon>
        <taxon>Lophotrochozoa</taxon>
        <taxon>Mollusca</taxon>
        <taxon>Gastropoda</taxon>
        <taxon>Heterobranchia</taxon>
        <taxon>Euthyneura</taxon>
        <taxon>Panpulmonata</taxon>
        <taxon>Eupulmonata</taxon>
        <taxon>Stylommatophora</taxon>
        <taxon>Helicina</taxon>
        <taxon>Arionoidea</taxon>
        <taxon>Arionidae</taxon>
        <taxon>Arion</taxon>
    </lineage>
</organism>
<dbReference type="EMBL" id="HACG01035918">
    <property type="protein sequence ID" value="CEK82783.1"/>
    <property type="molecule type" value="Transcribed_RNA"/>
</dbReference>
<proteinExistence type="predicted"/>
<feature type="non-terminal residue" evidence="2">
    <location>
        <position position="58"/>
    </location>
</feature>
<gene>
    <name evidence="2" type="primary">ORF133518</name>
    <name evidence="3" type="synonym">ORF133525</name>
</gene>
<evidence type="ECO:0000256" key="1">
    <source>
        <dbReference type="SAM" id="MobiDB-lite"/>
    </source>
</evidence>
<reference evidence="2" key="1">
    <citation type="submission" date="2014-12" db="EMBL/GenBank/DDBJ databases">
        <title>Insight into the proteome of Arion vulgaris.</title>
        <authorList>
            <person name="Aradska J."/>
            <person name="Bulat T."/>
            <person name="Smidak R."/>
            <person name="Sarate P."/>
            <person name="Gangsoo J."/>
            <person name="Sialana F."/>
            <person name="Bilban M."/>
            <person name="Lubec G."/>
        </authorList>
    </citation>
    <scope>NUCLEOTIDE SEQUENCE</scope>
    <source>
        <tissue evidence="2">Skin</tissue>
    </source>
</reference>
<dbReference type="EMBL" id="HACG01035917">
    <property type="protein sequence ID" value="CEK82782.1"/>
    <property type="molecule type" value="Transcribed_RNA"/>
</dbReference>
<feature type="region of interest" description="Disordered" evidence="1">
    <location>
        <begin position="1"/>
        <end position="30"/>
    </location>
</feature>
<evidence type="ECO:0000313" key="2">
    <source>
        <dbReference type="EMBL" id="CEK82782.1"/>
    </source>
</evidence>
<feature type="compositionally biased region" description="Acidic residues" evidence="1">
    <location>
        <begin position="1"/>
        <end position="14"/>
    </location>
</feature>
<evidence type="ECO:0000313" key="3">
    <source>
        <dbReference type="EMBL" id="CEK82783.1"/>
    </source>
</evidence>